<feature type="transmembrane region" description="Helical" evidence="2">
    <location>
        <begin position="25"/>
        <end position="42"/>
    </location>
</feature>
<keyword evidence="2" id="KW-0812">Transmembrane</keyword>
<keyword evidence="4" id="KW-1185">Reference proteome</keyword>
<dbReference type="InterPro" id="IPR031044">
    <property type="entry name" value="Small_Trp_rich"/>
</dbReference>
<dbReference type="RefSeq" id="WP_284306192.1">
    <property type="nucleotide sequence ID" value="NZ_BSPB01000001.1"/>
</dbReference>
<evidence type="ECO:0000256" key="2">
    <source>
        <dbReference type="SAM" id="Phobius"/>
    </source>
</evidence>
<organism evidence="3 4">
    <name type="scientific">Hydrogenophaga electricum</name>
    <dbReference type="NCBI Taxonomy" id="1230953"/>
    <lineage>
        <taxon>Bacteria</taxon>
        <taxon>Pseudomonadati</taxon>
        <taxon>Pseudomonadota</taxon>
        <taxon>Betaproteobacteria</taxon>
        <taxon>Burkholderiales</taxon>
        <taxon>Comamonadaceae</taxon>
        <taxon>Hydrogenophaga</taxon>
    </lineage>
</organism>
<keyword evidence="2" id="KW-0472">Membrane</keyword>
<sequence length="79" mass="9469">MYLLILGLLMALLKFLEFGFLAEVSWWWVLVPFGLAALWWVWADSSGYTKRKAAEKIEQKKRDRIEKHRESLGLHKRRH</sequence>
<protein>
    <recommendedName>
        <fullName evidence="5">TIGR04438 family Trp-rich protein</fullName>
    </recommendedName>
</protein>
<name>A0ABQ6BY98_9BURK</name>
<gene>
    <name evidence="3" type="ORF">GCM10007935_01230</name>
</gene>
<feature type="region of interest" description="Disordered" evidence="1">
    <location>
        <begin position="60"/>
        <end position="79"/>
    </location>
</feature>
<dbReference type="EMBL" id="BSPB01000001">
    <property type="protein sequence ID" value="GLS12697.1"/>
    <property type="molecule type" value="Genomic_DNA"/>
</dbReference>
<feature type="compositionally biased region" description="Basic and acidic residues" evidence="1">
    <location>
        <begin position="60"/>
        <end position="73"/>
    </location>
</feature>
<evidence type="ECO:0008006" key="5">
    <source>
        <dbReference type="Google" id="ProtNLM"/>
    </source>
</evidence>
<dbReference type="Proteomes" id="UP001156903">
    <property type="component" value="Unassembled WGS sequence"/>
</dbReference>
<proteinExistence type="predicted"/>
<evidence type="ECO:0000313" key="4">
    <source>
        <dbReference type="Proteomes" id="UP001156903"/>
    </source>
</evidence>
<evidence type="ECO:0000256" key="1">
    <source>
        <dbReference type="SAM" id="MobiDB-lite"/>
    </source>
</evidence>
<comment type="caution">
    <text evidence="3">The sequence shown here is derived from an EMBL/GenBank/DDBJ whole genome shotgun (WGS) entry which is preliminary data.</text>
</comment>
<dbReference type="NCBIfam" id="TIGR04438">
    <property type="entry name" value="small_Trp_rich"/>
    <property type="match status" value="1"/>
</dbReference>
<accession>A0ABQ6BY98</accession>
<evidence type="ECO:0000313" key="3">
    <source>
        <dbReference type="EMBL" id="GLS12697.1"/>
    </source>
</evidence>
<keyword evidence="2" id="KW-1133">Transmembrane helix</keyword>
<reference evidence="4" key="1">
    <citation type="journal article" date="2019" name="Int. J. Syst. Evol. Microbiol.">
        <title>The Global Catalogue of Microorganisms (GCM) 10K type strain sequencing project: providing services to taxonomists for standard genome sequencing and annotation.</title>
        <authorList>
            <consortium name="The Broad Institute Genomics Platform"/>
            <consortium name="The Broad Institute Genome Sequencing Center for Infectious Disease"/>
            <person name="Wu L."/>
            <person name="Ma J."/>
        </authorList>
    </citation>
    <scope>NUCLEOTIDE SEQUENCE [LARGE SCALE GENOMIC DNA]</scope>
    <source>
        <strain evidence="4">NBRC 109341</strain>
    </source>
</reference>